<dbReference type="STRING" id="1122209.SAMN02745752_02263"/>
<name>A0A1K1YIA0_9GAMM</name>
<dbReference type="OrthoDB" id="5422561at2"/>
<accession>A0A1K1YIA0</accession>
<dbReference type="EMBL" id="FPJW01000008">
    <property type="protein sequence ID" value="SFX61656.1"/>
    <property type="molecule type" value="Genomic_DNA"/>
</dbReference>
<dbReference type="Pfam" id="PF11903">
    <property type="entry name" value="ParD_like"/>
    <property type="match status" value="1"/>
</dbReference>
<evidence type="ECO:0000313" key="2">
    <source>
        <dbReference type="Proteomes" id="UP000182350"/>
    </source>
</evidence>
<sequence length="74" mass="8519">MGIVKISDRLHEDLRLASQAMARSVNAQAEFWMRLGMLAELYPDLNYNQLKIRLLKAESGSLKEWVDELDQAQV</sequence>
<dbReference type="Proteomes" id="UP000182350">
    <property type="component" value="Unassembled WGS sequence"/>
</dbReference>
<reference evidence="1 2" key="1">
    <citation type="submission" date="2016-11" db="EMBL/GenBank/DDBJ databases">
        <authorList>
            <person name="Jaros S."/>
            <person name="Januszkiewicz K."/>
            <person name="Wedrychowicz H."/>
        </authorList>
    </citation>
    <scope>NUCLEOTIDE SEQUENCE [LARGE SCALE GENOMIC DNA]</scope>
    <source>
        <strain evidence="1 2">DSM 21637</strain>
    </source>
</reference>
<dbReference type="InterPro" id="IPR021831">
    <property type="entry name" value="ParD-like"/>
</dbReference>
<gene>
    <name evidence="1" type="ORF">SAMN02745752_02263</name>
</gene>
<proteinExistence type="predicted"/>
<protein>
    <submittedName>
        <fullName evidence="1">ParD-like antitoxin of type II toxin-antitoxin system</fullName>
    </submittedName>
</protein>
<dbReference type="AlphaFoldDB" id="A0A1K1YIA0"/>
<dbReference type="RefSeq" id="WP_072326570.1">
    <property type="nucleotide sequence ID" value="NZ_FPJW01000008.1"/>
</dbReference>
<organism evidence="1 2">
    <name type="scientific">Marinospirillum alkaliphilum DSM 21637</name>
    <dbReference type="NCBI Taxonomy" id="1122209"/>
    <lineage>
        <taxon>Bacteria</taxon>
        <taxon>Pseudomonadati</taxon>
        <taxon>Pseudomonadota</taxon>
        <taxon>Gammaproteobacteria</taxon>
        <taxon>Oceanospirillales</taxon>
        <taxon>Oceanospirillaceae</taxon>
        <taxon>Marinospirillum</taxon>
    </lineage>
</organism>
<evidence type="ECO:0000313" key="1">
    <source>
        <dbReference type="EMBL" id="SFX61656.1"/>
    </source>
</evidence>
<keyword evidence="2" id="KW-1185">Reference proteome</keyword>